<dbReference type="PROSITE" id="PS51910">
    <property type="entry name" value="GH18_2"/>
    <property type="match status" value="1"/>
</dbReference>
<dbReference type="GO" id="GO:0005576">
    <property type="term" value="C:extracellular region"/>
    <property type="evidence" value="ECO:0007669"/>
    <property type="project" value="InterPro"/>
</dbReference>
<evidence type="ECO:0000256" key="7">
    <source>
        <dbReference type="RuleBase" id="RU000489"/>
    </source>
</evidence>
<dbReference type="Gene3D" id="2.10.10.20">
    <property type="entry name" value="Carbohydrate-binding module superfamily 5/12"/>
    <property type="match status" value="2"/>
</dbReference>
<dbReference type="GO" id="GO:0008843">
    <property type="term" value="F:endochitinase activity"/>
    <property type="evidence" value="ECO:0007669"/>
    <property type="project" value="UniProtKB-EC"/>
</dbReference>
<evidence type="ECO:0000259" key="9">
    <source>
        <dbReference type="PROSITE" id="PS51910"/>
    </source>
</evidence>
<dbReference type="SUPFAM" id="SSF51445">
    <property type="entry name" value="(Trans)glycosidases"/>
    <property type="match status" value="1"/>
</dbReference>
<dbReference type="InterPro" id="IPR017853">
    <property type="entry name" value="GH"/>
</dbReference>
<feature type="signal peptide" evidence="8">
    <location>
        <begin position="1"/>
        <end position="16"/>
    </location>
</feature>
<name>A0A1Y2BDB2_9FUNG</name>
<dbReference type="SMART" id="SM00495">
    <property type="entry name" value="ChtBD3"/>
    <property type="match status" value="2"/>
</dbReference>
<dbReference type="Gene3D" id="3.10.50.10">
    <property type="match status" value="1"/>
</dbReference>
<protein>
    <recommendedName>
        <fullName evidence="9">GH18 domain-containing protein</fullName>
    </recommendedName>
</protein>
<dbReference type="InterPro" id="IPR050314">
    <property type="entry name" value="Glycosyl_Hydrlase_18"/>
</dbReference>
<organism evidence="10 11">
    <name type="scientific">Rhizoclosmatium globosum</name>
    <dbReference type="NCBI Taxonomy" id="329046"/>
    <lineage>
        <taxon>Eukaryota</taxon>
        <taxon>Fungi</taxon>
        <taxon>Fungi incertae sedis</taxon>
        <taxon>Chytridiomycota</taxon>
        <taxon>Chytridiomycota incertae sedis</taxon>
        <taxon>Chytridiomycetes</taxon>
        <taxon>Chytridiales</taxon>
        <taxon>Chytriomycetaceae</taxon>
        <taxon>Rhizoclosmatium</taxon>
    </lineage>
</organism>
<dbReference type="Pfam" id="PF00704">
    <property type="entry name" value="Glyco_hydro_18"/>
    <property type="match status" value="1"/>
</dbReference>
<dbReference type="PANTHER" id="PTHR11177">
    <property type="entry name" value="CHITINASE"/>
    <property type="match status" value="1"/>
</dbReference>
<dbReference type="STRING" id="329046.A0A1Y2BDB2"/>
<dbReference type="InterPro" id="IPR001223">
    <property type="entry name" value="Glyco_hydro18_cat"/>
</dbReference>
<evidence type="ECO:0000256" key="6">
    <source>
        <dbReference type="ARBA" id="ARBA00023326"/>
    </source>
</evidence>
<feature type="domain" description="GH18" evidence="9">
    <location>
        <begin position="201"/>
        <end position="611"/>
    </location>
</feature>
<dbReference type="CDD" id="cd12215">
    <property type="entry name" value="ChiC_BD"/>
    <property type="match status" value="1"/>
</dbReference>
<dbReference type="InterPro" id="IPR001579">
    <property type="entry name" value="Glyco_hydro_18_chit_AS"/>
</dbReference>
<dbReference type="SMART" id="SM00636">
    <property type="entry name" value="Glyco_18"/>
    <property type="match status" value="1"/>
</dbReference>
<evidence type="ECO:0000313" key="11">
    <source>
        <dbReference type="Proteomes" id="UP000193642"/>
    </source>
</evidence>
<dbReference type="GO" id="GO:0008061">
    <property type="term" value="F:chitin binding"/>
    <property type="evidence" value="ECO:0007669"/>
    <property type="project" value="InterPro"/>
</dbReference>
<evidence type="ECO:0000313" key="10">
    <source>
        <dbReference type="EMBL" id="ORY32764.1"/>
    </source>
</evidence>
<evidence type="ECO:0000256" key="5">
    <source>
        <dbReference type="ARBA" id="ARBA00023295"/>
    </source>
</evidence>
<keyword evidence="11" id="KW-1185">Reference proteome</keyword>
<evidence type="ECO:0000256" key="3">
    <source>
        <dbReference type="ARBA" id="ARBA00023024"/>
    </source>
</evidence>
<keyword evidence="2 7" id="KW-0378">Hydrolase</keyword>
<evidence type="ECO:0000256" key="8">
    <source>
        <dbReference type="SAM" id="SignalP"/>
    </source>
</evidence>
<reference evidence="10 11" key="1">
    <citation type="submission" date="2016-07" db="EMBL/GenBank/DDBJ databases">
        <title>Pervasive Adenine N6-methylation of Active Genes in Fungi.</title>
        <authorList>
            <consortium name="DOE Joint Genome Institute"/>
            <person name="Mondo S.J."/>
            <person name="Dannebaum R.O."/>
            <person name="Kuo R.C."/>
            <person name="Labutti K."/>
            <person name="Haridas S."/>
            <person name="Kuo A."/>
            <person name="Salamov A."/>
            <person name="Ahrendt S.R."/>
            <person name="Lipzen A."/>
            <person name="Sullivan W."/>
            <person name="Andreopoulos W.B."/>
            <person name="Clum A."/>
            <person name="Lindquist E."/>
            <person name="Daum C."/>
            <person name="Ramamoorthy G.K."/>
            <person name="Gryganskyi A."/>
            <person name="Culley D."/>
            <person name="Magnuson J.K."/>
            <person name="James T.Y."/>
            <person name="O'Malley M.A."/>
            <person name="Stajich J.E."/>
            <person name="Spatafora J.W."/>
            <person name="Visel A."/>
            <person name="Grigoriev I.V."/>
        </authorList>
    </citation>
    <scope>NUCLEOTIDE SEQUENCE [LARGE SCALE GENOMIC DNA]</scope>
    <source>
        <strain evidence="10 11">JEL800</strain>
    </source>
</reference>
<keyword evidence="8" id="KW-0732">Signal</keyword>
<evidence type="ECO:0000256" key="4">
    <source>
        <dbReference type="ARBA" id="ARBA00023277"/>
    </source>
</evidence>
<keyword evidence="3" id="KW-0146">Chitin degradation</keyword>
<dbReference type="Proteomes" id="UP000193642">
    <property type="component" value="Unassembled WGS sequence"/>
</dbReference>
<gene>
    <name evidence="10" type="ORF">BCR33DRAFT_791658</name>
</gene>
<proteinExistence type="predicted"/>
<keyword evidence="5 7" id="KW-0326">Glycosidase</keyword>
<dbReference type="InterPro" id="IPR003610">
    <property type="entry name" value="CBM5/12"/>
</dbReference>
<feature type="chain" id="PRO_5012598541" description="GH18 domain-containing protein" evidence="8">
    <location>
        <begin position="17"/>
        <end position="611"/>
    </location>
</feature>
<comment type="caution">
    <text evidence="10">The sequence shown here is derived from an EMBL/GenBank/DDBJ whole genome shotgun (WGS) entry which is preliminary data.</text>
</comment>
<keyword evidence="6" id="KW-0624">Polysaccharide degradation</keyword>
<dbReference type="InterPro" id="IPR029070">
    <property type="entry name" value="Chitinase_insertion_sf"/>
</dbReference>
<dbReference type="Gene3D" id="3.20.20.80">
    <property type="entry name" value="Glycosidases"/>
    <property type="match status" value="1"/>
</dbReference>
<dbReference type="GO" id="GO:0030246">
    <property type="term" value="F:carbohydrate binding"/>
    <property type="evidence" value="ECO:0007669"/>
    <property type="project" value="InterPro"/>
</dbReference>
<accession>A0A1Y2BDB2</accession>
<sequence length="611" mass="65058">MKLTLIAATLVAVSQAQTACAPPYDSTKTYLKGDVASVNGVNYVANWWSQNNDPTANSGSWGQWTNQGPCGSGPATTTAAAVKTTTTTIAPVKTTTAAVVQTTTAAQVKTTTTAAPVTTTANVVTTTQASSNVACYPNWTATPFGAGQIPYNTGDLVSYNGQNWVVGYQGAAGPPNAAPGAGWTLQGPCNGSFQHKPYTTPGVIGYWTQWSMYSRRQNAIDKLDLSGFTGINYAFVNALADGSLQTFDSNADLNYMRKFTALRYKYPNLKPIISIGGWSGSRYFSTIAKSAATIQTFVKNVHTFLDTEGFDGVDIDWEYPGGGGLDCNAVDPADVSNFVNLLAALRAELGPTRTISLAVSAEVNRYVDGNTKVNRIPDILKYVSYIQIMSYDFYGSWNSYSDFNSPLFSPRNGTSDPVEPPANSAGYSQPLSISAAVNAWIAAGAKPSQLTSGLAFYGRSWSVTSNVNNGLYQPCKAADGNTGCGVIGDYLDAAKWKDPCGGEYNSGVWMYNNLRGATNTNGQQAAAPLASGATTGSNGWTRQYFDFAQNPTVYSPSYLNRPTIVSYDDPVSIKAKAQWSKNAGLGGVMIWELSQDYNLELITATKAGWGI</sequence>
<dbReference type="AlphaFoldDB" id="A0A1Y2BDB2"/>
<dbReference type="GO" id="GO:0000272">
    <property type="term" value="P:polysaccharide catabolic process"/>
    <property type="evidence" value="ECO:0007669"/>
    <property type="project" value="UniProtKB-KW"/>
</dbReference>
<dbReference type="SUPFAM" id="SSF51055">
    <property type="entry name" value="Carbohydrate binding domain"/>
    <property type="match status" value="1"/>
</dbReference>
<dbReference type="OrthoDB" id="73875at2759"/>
<dbReference type="EMBL" id="MCGO01000070">
    <property type="protein sequence ID" value="ORY32764.1"/>
    <property type="molecule type" value="Genomic_DNA"/>
</dbReference>
<dbReference type="GO" id="GO:0006032">
    <property type="term" value="P:chitin catabolic process"/>
    <property type="evidence" value="ECO:0007669"/>
    <property type="project" value="UniProtKB-KW"/>
</dbReference>
<dbReference type="InterPro" id="IPR011583">
    <property type="entry name" value="Chitinase_II/V-like_cat"/>
</dbReference>
<dbReference type="InterPro" id="IPR036573">
    <property type="entry name" value="CBM_sf_5/12"/>
</dbReference>
<keyword evidence="4" id="KW-0119">Carbohydrate metabolism</keyword>
<evidence type="ECO:0000256" key="1">
    <source>
        <dbReference type="ARBA" id="ARBA00000822"/>
    </source>
</evidence>
<evidence type="ECO:0000256" key="2">
    <source>
        <dbReference type="ARBA" id="ARBA00022801"/>
    </source>
</evidence>
<dbReference type="PROSITE" id="PS01095">
    <property type="entry name" value="GH18_1"/>
    <property type="match status" value="1"/>
</dbReference>
<comment type="catalytic activity">
    <reaction evidence="1">
        <text>Random endo-hydrolysis of N-acetyl-beta-D-glucosaminide (1-&gt;4)-beta-linkages in chitin and chitodextrins.</text>
        <dbReference type="EC" id="3.2.1.14"/>
    </reaction>
</comment>
<dbReference type="PANTHER" id="PTHR11177:SF317">
    <property type="entry name" value="CHITINASE 12-RELATED"/>
    <property type="match status" value="1"/>
</dbReference>